<comment type="caution">
    <text evidence="3">The sequence shown here is derived from an EMBL/GenBank/DDBJ whole genome shotgun (WGS) entry which is preliminary data.</text>
</comment>
<gene>
    <name evidence="3" type="ORF">Tci_230939</name>
</gene>
<accession>A0A699GXY3</accession>
<keyword evidence="1" id="KW-0175">Coiled coil</keyword>
<dbReference type="AlphaFoldDB" id="A0A699GXY3"/>
<evidence type="ECO:0000256" key="2">
    <source>
        <dbReference type="SAM" id="MobiDB-lite"/>
    </source>
</evidence>
<feature type="coiled-coil region" evidence="1">
    <location>
        <begin position="236"/>
        <end position="277"/>
    </location>
</feature>
<protein>
    <submittedName>
        <fullName evidence="3">Uncharacterized protein</fullName>
    </submittedName>
</protein>
<organism evidence="3">
    <name type="scientific">Tanacetum cinerariifolium</name>
    <name type="common">Dalmatian daisy</name>
    <name type="synonym">Chrysanthemum cinerariifolium</name>
    <dbReference type="NCBI Taxonomy" id="118510"/>
    <lineage>
        <taxon>Eukaryota</taxon>
        <taxon>Viridiplantae</taxon>
        <taxon>Streptophyta</taxon>
        <taxon>Embryophyta</taxon>
        <taxon>Tracheophyta</taxon>
        <taxon>Spermatophyta</taxon>
        <taxon>Magnoliopsida</taxon>
        <taxon>eudicotyledons</taxon>
        <taxon>Gunneridae</taxon>
        <taxon>Pentapetalae</taxon>
        <taxon>asterids</taxon>
        <taxon>campanulids</taxon>
        <taxon>Asterales</taxon>
        <taxon>Asteraceae</taxon>
        <taxon>Asteroideae</taxon>
        <taxon>Anthemideae</taxon>
        <taxon>Anthemidinae</taxon>
        <taxon>Tanacetum</taxon>
    </lineage>
</organism>
<dbReference type="EMBL" id="BKCJ010064889">
    <property type="protein sequence ID" value="GEW58963.1"/>
    <property type="molecule type" value="Genomic_DNA"/>
</dbReference>
<feature type="region of interest" description="Disordered" evidence="2">
    <location>
        <begin position="24"/>
        <end position="45"/>
    </location>
</feature>
<proteinExistence type="predicted"/>
<sequence>MLYAIKGVMTHFFGIVKFHVKSSQPSHQCADEEGTSRKKKKKTRHNIPLTELCSDHVSYPTPINQSQPLHALANEAHAFEKVFVRRLDVLRNQTNEQSLIHHNVVNEEVDDHLVDVGGGNGDGDRGFVDKGHGDNTGGLFGIPFEVREKTSPRDDSCLGYCKRFSDLLFADSEFLNDGVPDQSAVKQSLRLLCQSTQQQANVVLYFEALSEEYANLAYAYESCKEMKSAIESARRSRDLNKRVEELKGDKKGLEEVNVEQTDRIKHLEEELKKFEDTHQLRFDREKHIVECGNREMVRGRIINEYLLTFVCRLHRSAEYKRSLGEVSSLAVGNGFINGVSTCRKDEDV</sequence>
<evidence type="ECO:0000256" key="1">
    <source>
        <dbReference type="SAM" id="Coils"/>
    </source>
</evidence>
<evidence type="ECO:0000313" key="3">
    <source>
        <dbReference type="EMBL" id="GEW58963.1"/>
    </source>
</evidence>
<name>A0A699GXY3_TANCI</name>
<reference evidence="3" key="1">
    <citation type="journal article" date="2019" name="Sci. Rep.">
        <title>Draft genome of Tanacetum cinerariifolium, the natural source of mosquito coil.</title>
        <authorList>
            <person name="Yamashiro T."/>
            <person name="Shiraishi A."/>
            <person name="Satake H."/>
            <person name="Nakayama K."/>
        </authorList>
    </citation>
    <scope>NUCLEOTIDE SEQUENCE</scope>
</reference>